<dbReference type="AlphaFoldDB" id="A0A560FQR3"/>
<name>A0A560FQR3_9PROT</name>
<reference evidence="2 3" key="1">
    <citation type="submission" date="2019-06" db="EMBL/GenBank/DDBJ databases">
        <title>Genomic Encyclopedia of Type Strains, Phase IV (KMG-V): Genome sequencing to study the core and pangenomes of soil and plant-associated prokaryotes.</title>
        <authorList>
            <person name="Whitman W."/>
        </authorList>
    </citation>
    <scope>NUCLEOTIDE SEQUENCE [LARGE SCALE GENOMIC DNA]</scope>
    <source>
        <strain evidence="2 3">BR 11865</strain>
    </source>
</reference>
<keyword evidence="1" id="KW-0472">Membrane</keyword>
<proteinExistence type="predicted"/>
<evidence type="ECO:0000313" key="3">
    <source>
        <dbReference type="Proteomes" id="UP000316545"/>
    </source>
</evidence>
<dbReference type="EMBL" id="VITO01000013">
    <property type="protein sequence ID" value="TWB23870.1"/>
    <property type="molecule type" value="Genomic_DNA"/>
</dbReference>
<sequence>MLPLAYAPALGLLLPNWAALLIVVILATIAVCAAGLVLAKVGRNPYWALLLYFPILGVPALWYLAYTRWPRQRGNG</sequence>
<organism evidence="2 3">
    <name type="scientific">Nitrospirillum amazonense</name>
    <dbReference type="NCBI Taxonomy" id="28077"/>
    <lineage>
        <taxon>Bacteria</taxon>
        <taxon>Pseudomonadati</taxon>
        <taxon>Pseudomonadota</taxon>
        <taxon>Alphaproteobacteria</taxon>
        <taxon>Rhodospirillales</taxon>
        <taxon>Azospirillaceae</taxon>
        <taxon>Nitrospirillum</taxon>
    </lineage>
</organism>
<gene>
    <name evidence="2" type="ORF">FBZ88_11341</name>
</gene>
<dbReference type="RefSeq" id="WP_145618703.1">
    <property type="nucleotide sequence ID" value="NZ_JAYNFR010000029.1"/>
</dbReference>
<evidence type="ECO:0000313" key="2">
    <source>
        <dbReference type="EMBL" id="TWB23870.1"/>
    </source>
</evidence>
<keyword evidence="1" id="KW-1133">Transmembrane helix</keyword>
<accession>A0A560FQR3</accession>
<keyword evidence="1" id="KW-0812">Transmembrane</keyword>
<evidence type="ECO:0000256" key="1">
    <source>
        <dbReference type="SAM" id="Phobius"/>
    </source>
</evidence>
<protein>
    <submittedName>
        <fullName evidence="2">Uncharacterized protein</fullName>
    </submittedName>
</protein>
<dbReference type="Proteomes" id="UP000316545">
    <property type="component" value="Unassembled WGS sequence"/>
</dbReference>
<keyword evidence="3" id="KW-1185">Reference proteome</keyword>
<feature type="transmembrane region" description="Helical" evidence="1">
    <location>
        <begin position="17"/>
        <end position="39"/>
    </location>
</feature>
<feature type="transmembrane region" description="Helical" evidence="1">
    <location>
        <begin position="46"/>
        <end position="66"/>
    </location>
</feature>
<comment type="caution">
    <text evidence="2">The sequence shown here is derived from an EMBL/GenBank/DDBJ whole genome shotgun (WGS) entry which is preliminary data.</text>
</comment>